<comment type="caution">
    <text evidence="1">The sequence shown here is derived from an EMBL/GenBank/DDBJ whole genome shotgun (WGS) entry which is preliminary data.</text>
</comment>
<name>A0A2T9ZBK6_9FUNG</name>
<gene>
    <name evidence="1" type="ORF">BB560_003574</name>
</gene>
<dbReference type="AlphaFoldDB" id="A0A2T9ZBK6"/>
<feature type="non-terminal residue" evidence="1">
    <location>
        <position position="1"/>
    </location>
</feature>
<dbReference type="EMBL" id="MBFS01000669">
    <property type="protein sequence ID" value="PVV01986.1"/>
    <property type="molecule type" value="Genomic_DNA"/>
</dbReference>
<accession>A0A2T9ZBK6</accession>
<sequence length="201" mass="22857">FNSLFNDIQSFSSSLAKSCKRTFSKQEDFIDALNLSMEMAGYLYFLETASPYKLDLHLPWDNNDDDSIKLNSEFIQIEFKPVNISVGKLFSILIYTTMSSLVIEQLASVCLENNDFVRLKNIVKATNLIKHTFVSKNIVDIIDKFVQSFESGDLHYLYFSAHKDWTLAISNVQSNLIYLHEAISDTSENTVELNSVSPNGL</sequence>
<reference evidence="1 2" key="1">
    <citation type="journal article" date="2018" name="MBio">
        <title>Comparative Genomics Reveals the Core Gene Toolbox for the Fungus-Insect Symbiosis.</title>
        <authorList>
            <person name="Wang Y."/>
            <person name="Stata M."/>
            <person name="Wang W."/>
            <person name="Stajich J.E."/>
            <person name="White M.M."/>
            <person name="Moncalvo J.M."/>
        </authorList>
    </citation>
    <scope>NUCLEOTIDE SEQUENCE [LARGE SCALE GENOMIC DNA]</scope>
    <source>
        <strain evidence="1 2">SC-DP-2</strain>
    </source>
</reference>
<evidence type="ECO:0000313" key="1">
    <source>
        <dbReference type="EMBL" id="PVV01986.1"/>
    </source>
</evidence>
<protein>
    <submittedName>
        <fullName evidence="1">Uncharacterized protein</fullName>
    </submittedName>
</protein>
<dbReference type="Proteomes" id="UP000245609">
    <property type="component" value="Unassembled WGS sequence"/>
</dbReference>
<keyword evidence="2" id="KW-1185">Reference proteome</keyword>
<organism evidence="1 2">
    <name type="scientific">Smittium megazygosporum</name>
    <dbReference type="NCBI Taxonomy" id="133381"/>
    <lineage>
        <taxon>Eukaryota</taxon>
        <taxon>Fungi</taxon>
        <taxon>Fungi incertae sedis</taxon>
        <taxon>Zoopagomycota</taxon>
        <taxon>Kickxellomycotina</taxon>
        <taxon>Harpellomycetes</taxon>
        <taxon>Harpellales</taxon>
        <taxon>Legeriomycetaceae</taxon>
        <taxon>Smittium</taxon>
    </lineage>
</organism>
<proteinExistence type="predicted"/>
<evidence type="ECO:0000313" key="2">
    <source>
        <dbReference type="Proteomes" id="UP000245609"/>
    </source>
</evidence>